<dbReference type="GO" id="GO:0005524">
    <property type="term" value="F:ATP binding"/>
    <property type="evidence" value="ECO:0007669"/>
    <property type="project" value="UniProtKB-KW"/>
</dbReference>
<dbReference type="EMBL" id="BSYO01000008">
    <property type="protein sequence ID" value="GMH08333.1"/>
    <property type="molecule type" value="Genomic_DNA"/>
</dbReference>
<evidence type="ECO:0000256" key="5">
    <source>
        <dbReference type="ARBA" id="ARBA00022692"/>
    </source>
</evidence>
<dbReference type="PANTHER" id="PTHR47982:SF54">
    <property type="entry name" value="PROTEIN KINASE SUPERFAMILY PROTEIN"/>
    <property type="match status" value="1"/>
</dbReference>
<keyword evidence="6" id="KW-0547">Nucleotide-binding</keyword>
<keyword evidence="8 13" id="KW-1133">Transmembrane helix</keyword>
<dbReference type="PANTHER" id="PTHR47982">
    <property type="entry name" value="PROLINE-RICH RECEPTOR-LIKE PROTEIN KINASE PERK4"/>
    <property type="match status" value="1"/>
</dbReference>
<evidence type="ECO:0000256" key="4">
    <source>
        <dbReference type="ARBA" id="ARBA00022679"/>
    </source>
</evidence>
<dbReference type="InterPro" id="IPR000719">
    <property type="entry name" value="Prot_kinase_dom"/>
</dbReference>
<evidence type="ECO:0000256" key="7">
    <source>
        <dbReference type="ARBA" id="ARBA00022840"/>
    </source>
</evidence>
<comment type="subcellular location">
    <subcellularLocation>
        <location evidence="1">Cell membrane</location>
        <topology evidence="1">Single-pass membrane protein</topology>
    </subcellularLocation>
</comment>
<keyword evidence="16" id="KW-1185">Reference proteome</keyword>
<evidence type="ECO:0000256" key="3">
    <source>
        <dbReference type="ARBA" id="ARBA00022527"/>
    </source>
</evidence>
<comment type="caution">
    <text evidence="15">The sequence shown here is derived from an EMBL/GenBank/DDBJ whole genome shotgun (WGS) entry which is preliminary data.</text>
</comment>
<evidence type="ECO:0000313" key="15">
    <source>
        <dbReference type="EMBL" id="GMH08333.1"/>
    </source>
</evidence>
<evidence type="ECO:0000256" key="8">
    <source>
        <dbReference type="ARBA" id="ARBA00022989"/>
    </source>
</evidence>
<dbReference type="InterPro" id="IPR011009">
    <property type="entry name" value="Kinase-like_dom_sf"/>
</dbReference>
<dbReference type="GO" id="GO:0004674">
    <property type="term" value="F:protein serine/threonine kinase activity"/>
    <property type="evidence" value="ECO:0007669"/>
    <property type="project" value="UniProtKB-KW"/>
</dbReference>
<proteinExistence type="predicted"/>
<keyword evidence="5 13" id="KW-0812">Transmembrane</keyword>
<reference evidence="15" key="1">
    <citation type="submission" date="2023-05" db="EMBL/GenBank/DDBJ databases">
        <title>Nepenthes gracilis genome sequencing.</title>
        <authorList>
            <person name="Fukushima K."/>
        </authorList>
    </citation>
    <scope>NUCLEOTIDE SEQUENCE</scope>
    <source>
        <strain evidence="15">SING2019-196</strain>
    </source>
</reference>
<name>A0AAD3SC00_NEPGR</name>
<dbReference type="Proteomes" id="UP001279734">
    <property type="component" value="Unassembled WGS sequence"/>
</dbReference>
<evidence type="ECO:0000256" key="12">
    <source>
        <dbReference type="SAM" id="MobiDB-lite"/>
    </source>
</evidence>
<dbReference type="InterPro" id="IPR047117">
    <property type="entry name" value="PERK1-13-like"/>
</dbReference>
<sequence length="209" mass="22892">MLTLAIVGGVTGTVALIATVAGILWFCMLHRKSKLNKNSETDSPEPYAQDTGQDPKTKLEFKQRLSIALGAAKGLCHLHCLRRPLVHGNFKTTNVLVDENFIAKVADAGVSKLLDRIGDPGPRRGNAKIFRDPENNFVDRSLVGSFTADGMHDILRLMLQCLSFPRKRPKMDIVVTELDRILENEMAVTTGADENTATTVTLGSELFTS</sequence>
<dbReference type="EC" id="2.7.11.1" evidence="2"/>
<evidence type="ECO:0000256" key="11">
    <source>
        <dbReference type="ARBA" id="ARBA00048679"/>
    </source>
</evidence>
<evidence type="ECO:0000256" key="9">
    <source>
        <dbReference type="ARBA" id="ARBA00023136"/>
    </source>
</evidence>
<dbReference type="InterPro" id="IPR001245">
    <property type="entry name" value="Ser-Thr/Tyr_kinase_cat_dom"/>
</dbReference>
<feature type="domain" description="Protein kinase" evidence="14">
    <location>
        <begin position="1"/>
        <end position="209"/>
    </location>
</feature>
<accession>A0AAD3SC00</accession>
<dbReference type="PROSITE" id="PS50011">
    <property type="entry name" value="PROTEIN_KINASE_DOM"/>
    <property type="match status" value="1"/>
</dbReference>
<dbReference type="SUPFAM" id="SSF56112">
    <property type="entry name" value="Protein kinase-like (PK-like)"/>
    <property type="match status" value="1"/>
</dbReference>
<keyword evidence="4" id="KW-0808">Transferase</keyword>
<organism evidence="15 16">
    <name type="scientific">Nepenthes gracilis</name>
    <name type="common">Slender pitcher plant</name>
    <dbReference type="NCBI Taxonomy" id="150966"/>
    <lineage>
        <taxon>Eukaryota</taxon>
        <taxon>Viridiplantae</taxon>
        <taxon>Streptophyta</taxon>
        <taxon>Embryophyta</taxon>
        <taxon>Tracheophyta</taxon>
        <taxon>Spermatophyta</taxon>
        <taxon>Magnoliopsida</taxon>
        <taxon>eudicotyledons</taxon>
        <taxon>Gunneridae</taxon>
        <taxon>Pentapetalae</taxon>
        <taxon>Caryophyllales</taxon>
        <taxon>Nepenthaceae</taxon>
        <taxon>Nepenthes</taxon>
    </lineage>
</organism>
<dbReference type="Gene3D" id="1.10.510.10">
    <property type="entry name" value="Transferase(Phosphotransferase) domain 1"/>
    <property type="match status" value="1"/>
</dbReference>
<evidence type="ECO:0000256" key="10">
    <source>
        <dbReference type="ARBA" id="ARBA00047899"/>
    </source>
</evidence>
<comment type="catalytic activity">
    <reaction evidence="10">
        <text>L-threonyl-[protein] + ATP = O-phospho-L-threonyl-[protein] + ADP + H(+)</text>
        <dbReference type="Rhea" id="RHEA:46608"/>
        <dbReference type="Rhea" id="RHEA-COMP:11060"/>
        <dbReference type="Rhea" id="RHEA-COMP:11605"/>
        <dbReference type="ChEBI" id="CHEBI:15378"/>
        <dbReference type="ChEBI" id="CHEBI:30013"/>
        <dbReference type="ChEBI" id="CHEBI:30616"/>
        <dbReference type="ChEBI" id="CHEBI:61977"/>
        <dbReference type="ChEBI" id="CHEBI:456216"/>
        <dbReference type="EC" id="2.7.11.1"/>
    </reaction>
</comment>
<evidence type="ECO:0000256" key="6">
    <source>
        <dbReference type="ARBA" id="ARBA00022741"/>
    </source>
</evidence>
<evidence type="ECO:0000259" key="14">
    <source>
        <dbReference type="PROSITE" id="PS50011"/>
    </source>
</evidence>
<evidence type="ECO:0000256" key="13">
    <source>
        <dbReference type="SAM" id="Phobius"/>
    </source>
</evidence>
<dbReference type="GO" id="GO:0005886">
    <property type="term" value="C:plasma membrane"/>
    <property type="evidence" value="ECO:0007669"/>
    <property type="project" value="UniProtKB-SubCell"/>
</dbReference>
<evidence type="ECO:0000256" key="1">
    <source>
        <dbReference type="ARBA" id="ARBA00004162"/>
    </source>
</evidence>
<evidence type="ECO:0000256" key="2">
    <source>
        <dbReference type="ARBA" id="ARBA00012513"/>
    </source>
</evidence>
<feature type="transmembrane region" description="Helical" evidence="13">
    <location>
        <begin position="6"/>
        <end position="27"/>
    </location>
</feature>
<evidence type="ECO:0000313" key="16">
    <source>
        <dbReference type="Proteomes" id="UP001279734"/>
    </source>
</evidence>
<gene>
    <name evidence="15" type="ORF">Nepgr_010173</name>
</gene>
<keyword evidence="9 13" id="KW-0472">Membrane</keyword>
<keyword evidence="3" id="KW-0418">Kinase</keyword>
<keyword evidence="7" id="KW-0067">ATP-binding</keyword>
<comment type="catalytic activity">
    <reaction evidence="11">
        <text>L-seryl-[protein] + ATP = O-phospho-L-seryl-[protein] + ADP + H(+)</text>
        <dbReference type="Rhea" id="RHEA:17989"/>
        <dbReference type="Rhea" id="RHEA-COMP:9863"/>
        <dbReference type="Rhea" id="RHEA-COMP:11604"/>
        <dbReference type="ChEBI" id="CHEBI:15378"/>
        <dbReference type="ChEBI" id="CHEBI:29999"/>
        <dbReference type="ChEBI" id="CHEBI:30616"/>
        <dbReference type="ChEBI" id="CHEBI:83421"/>
        <dbReference type="ChEBI" id="CHEBI:456216"/>
        <dbReference type="EC" id="2.7.11.1"/>
    </reaction>
</comment>
<protein>
    <recommendedName>
        <fullName evidence="2">non-specific serine/threonine protein kinase</fullName>
        <ecNumber evidence="2">2.7.11.1</ecNumber>
    </recommendedName>
</protein>
<dbReference type="AlphaFoldDB" id="A0AAD3SC00"/>
<feature type="region of interest" description="Disordered" evidence="12">
    <location>
        <begin position="36"/>
        <end position="55"/>
    </location>
</feature>
<keyword evidence="3" id="KW-0723">Serine/threonine-protein kinase</keyword>
<dbReference type="Pfam" id="PF07714">
    <property type="entry name" value="PK_Tyr_Ser-Thr"/>
    <property type="match status" value="1"/>
</dbReference>